<organism evidence="1">
    <name type="scientific">Loa loa</name>
    <name type="common">Eye worm</name>
    <name type="synonym">Filaria loa</name>
    <dbReference type="NCBI Taxonomy" id="7209"/>
    <lineage>
        <taxon>Eukaryota</taxon>
        <taxon>Metazoa</taxon>
        <taxon>Ecdysozoa</taxon>
        <taxon>Nematoda</taxon>
        <taxon>Chromadorea</taxon>
        <taxon>Rhabditida</taxon>
        <taxon>Spirurina</taxon>
        <taxon>Spiruromorpha</taxon>
        <taxon>Filarioidea</taxon>
        <taxon>Onchocercidae</taxon>
        <taxon>Loa</taxon>
    </lineage>
</organism>
<name>A0A1S0TL07_LOALO</name>
<dbReference type="RefSeq" id="XP_003148097.1">
    <property type="nucleotide sequence ID" value="XM_003148049.1"/>
</dbReference>
<dbReference type="GeneID" id="9950001"/>
<reference evidence="1" key="1">
    <citation type="submission" date="2012-04" db="EMBL/GenBank/DDBJ databases">
        <title>The Genome Sequence of Loa loa.</title>
        <authorList>
            <consortium name="The Broad Institute Genome Sequencing Platform"/>
            <consortium name="Broad Institute Genome Sequencing Center for Infectious Disease"/>
            <person name="Nutman T.B."/>
            <person name="Fink D.L."/>
            <person name="Russ C."/>
            <person name="Young S."/>
            <person name="Zeng Q."/>
            <person name="Gargeya S."/>
            <person name="Alvarado L."/>
            <person name="Berlin A."/>
            <person name="Chapman S.B."/>
            <person name="Chen Z."/>
            <person name="Freedman E."/>
            <person name="Gellesch M."/>
            <person name="Goldberg J."/>
            <person name="Griggs A."/>
            <person name="Gujja S."/>
            <person name="Heilman E.R."/>
            <person name="Heiman D."/>
            <person name="Howarth C."/>
            <person name="Mehta T."/>
            <person name="Neiman D."/>
            <person name="Pearson M."/>
            <person name="Roberts A."/>
            <person name="Saif S."/>
            <person name="Shea T."/>
            <person name="Shenoy N."/>
            <person name="Sisk P."/>
            <person name="Stolte C."/>
            <person name="Sykes S."/>
            <person name="White J."/>
            <person name="Yandava C."/>
            <person name="Haas B."/>
            <person name="Henn M.R."/>
            <person name="Nusbaum C."/>
            <person name="Birren B."/>
        </authorList>
    </citation>
    <scope>NUCLEOTIDE SEQUENCE [LARGE SCALE GENOMIC DNA]</scope>
</reference>
<accession>A0A1S0TL07</accession>
<dbReference type="EMBL" id="JH712141">
    <property type="protein sequence ID" value="EFO15972.1"/>
    <property type="molecule type" value="Genomic_DNA"/>
</dbReference>
<dbReference type="InParanoid" id="A0A1S0TL07"/>
<dbReference type="KEGG" id="loa:LOAG_12536"/>
<sequence length="98" mass="11012">RNKEDIATLVSRCANFQQNIVSTLKDVTKQDIIFCDQFQAINVLDRLHVAVGLRLPVYLITCRSVSCLSLNGFEKGLNELHVPGFGIRVVLSRWLPEG</sequence>
<dbReference type="CTD" id="9950001"/>
<gene>
    <name evidence="1" type="ORF">LOAG_12536</name>
</gene>
<dbReference type="AlphaFoldDB" id="A0A1S0TL07"/>
<protein>
    <submittedName>
        <fullName evidence="1">Uncharacterized protein</fullName>
    </submittedName>
</protein>
<proteinExistence type="predicted"/>
<feature type="non-terminal residue" evidence="1">
    <location>
        <position position="1"/>
    </location>
</feature>
<evidence type="ECO:0000313" key="1">
    <source>
        <dbReference type="EMBL" id="EFO15972.1"/>
    </source>
</evidence>